<accession>A0A1F6A3U2</accession>
<protein>
    <submittedName>
        <fullName evidence="1">Uncharacterized protein</fullName>
    </submittedName>
</protein>
<dbReference type="STRING" id="1798381.A2721_02570"/>
<evidence type="ECO:0000313" key="1">
    <source>
        <dbReference type="EMBL" id="OGG19388.1"/>
    </source>
</evidence>
<reference evidence="1 2" key="1">
    <citation type="journal article" date="2016" name="Nat. Commun.">
        <title>Thousands of microbial genomes shed light on interconnected biogeochemical processes in an aquifer system.</title>
        <authorList>
            <person name="Anantharaman K."/>
            <person name="Brown C.T."/>
            <person name="Hug L.A."/>
            <person name="Sharon I."/>
            <person name="Castelle C.J."/>
            <person name="Probst A.J."/>
            <person name="Thomas B.C."/>
            <person name="Singh A."/>
            <person name="Wilkins M.J."/>
            <person name="Karaoz U."/>
            <person name="Brodie E.L."/>
            <person name="Williams K.H."/>
            <person name="Hubbard S.S."/>
            <person name="Banfield J.F."/>
        </authorList>
    </citation>
    <scope>NUCLEOTIDE SEQUENCE [LARGE SCALE GENOMIC DNA]</scope>
</reference>
<dbReference type="AlphaFoldDB" id="A0A1F6A3U2"/>
<dbReference type="Proteomes" id="UP000177871">
    <property type="component" value="Unassembled WGS sequence"/>
</dbReference>
<gene>
    <name evidence="1" type="ORF">A2721_02570</name>
</gene>
<sequence>MKDPDQKDRPTIVRTVSLNHADMIALDPSRAFAGGDGIWSGSLTLYDNSETVFYIRLASRGTGSERGYTRDDGWKHFHPGDEGINEILSKLNLDTNLKPKIKPKG</sequence>
<name>A0A1F6A3U2_9BACT</name>
<dbReference type="EMBL" id="MFJK01000007">
    <property type="protein sequence ID" value="OGG19388.1"/>
    <property type="molecule type" value="Genomic_DNA"/>
</dbReference>
<proteinExistence type="predicted"/>
<organism evidence="1 2">
    <name type="scientific">Candidatus Gottesmanbacteria bacterium RIFCSPHIGHO2_01_FULL_47_48</name>
    <dbReference type="NCBI Taxonomy" id="1798381"/>
    <lineage>
        <taxon>Bacteria</taxon>
        <taxon>Candidatus Gottesmaniibacteriota</taxon>
    </lineage>
</organism>
<comment type="caution">
    <text evidence="1">The sequence shown here is derived from an EMBL/GenBank/DDBJ whole genome shotgun (WGS) entry which is preliminary data.</text>
</comment>
<evidence type="ECO:0000313" key="2">
    <source>
        <dbReference type="Proteomes" id="UP000177871"/>
    </source>
</evidence>